<feature type="transmembrane region" description="Helical" evidence="1">
    <location>
        <begin position="584"/>
        <end position="607"/>
    </location>
</feature>
<dbReference type="AlphaFoldDB" id="A0AAD9NW54"/>
<protein>
    <submittedName>
        <fullName evidence="2">Uncharacterized protein</fullName>
    </submittedName>
</protein>
<reference evidence="2" key="1">
    <citation type="journal article" date="2023" name="Mol. Biol. Evol.">
        <title>Third-Generation Sequencing Reveals the Adaptive Role of the Epigenome in Three Deep-Sea Polychaetes.</title>
        <authorList>
            <person name="Perez M."/>
            <person name="Aroh O."/>
            <person name="Sun Y."/>
            <person name="Lan Y."/>
            <person name="Juniper S.K."/>
            <person name="Young C.R."/>
            <person name="Angers B."/>
            <person name="Qian P.Y."/>
        </authorList>
    </citation>
    <scope>NUCLEOTIDE SEQUENCE</scope>
    <source>
        <strain evidence="2">R07B-5</strain>
    </source>
</reference>
<keyword evidence="1" id="KW-1133">Transmembrane helix</keyword>
<keyword evidence="3" id="KW-1185">Reference proteome</keyword>
<dbReference type="EMBL" id="JAODUO010000305">
    <property type="protein sequence ID" value="KAK2183578.1"/>
    <property type="molecule type" value="Genomic_DNA"/>
</dbReference>
<dbReference type="Proteomes" id="UP001209878">
    <property type="component" value="Unassembled WGS sequence"/>
</dbReference>
<evidence type="ECO:0000256" key="1">
    <source>
        <dbReference type="SAM" id="Phobius"/>
    </source>
</evidence>
<keyword evidence="1" id="KW-0472">Membrane</keyword>
<feature type="transmembrane region" description="Helical" evidence="1">
    <location>
        <begin position="653"/>
        <end position="682"/>
    </location>
</feature>
<sequence>MWNIELKVEASSNVYLEDLHNTKSLNTIQHVTDKSQAYDFYWHRESGLQVNIGVLNVNLIPEYEDVDSDSDNEYILKNPNNSEDKTKFKSITQHYCRNPIPDYYSITLEISRDRTTTAQNVVCDSKNTDTMKCPPGTNYNNKCMFQGTFPDPLNTAWNSVVCTKNTALLRDIFNQNYTVERPIRFPSRRCRIALSRCDQCLSQTRCHTLNPFEQRCCQIDCYTLPDCKLAHSTQCIQVPVECAMGDAYRYTIQPVFQNVKQQYQCQLRLRPQKVLYRLFYFLKLPGTTFQTPPVTMSVFASETNLSFQSHGTFKADYITVEHNTGFNLHKEFIIVGQEARGGGIANYTVNALKKDSDFKQKPVVVHEISHNILIASTQFRRPFDYSTMSWVRDNDCDKDVSRFAHVQKHYRSDSAQLVEVDLQKTPGSFKYFLKSVESPPYLHFTAPGNTSILQYYFSGHGPTLVTNQSLHTQLKLSPDGRIWTITVGGHMTGCPAFLRITINNRLDLEELFRHDLLILCPATFNVTFRIPNWGQQPDKTFDVLFEDSMGSYNVYLTHMLFEQQHVAVETEPVPLGRLPVTSGVVFGVVLVVMGGFLLACLLFYVSVQTSRPKVKKPRSRQLAHAVYASCDQVDANGTYTTTSLKQIHHRRNVLIAIYLIVRFVYSLVFTFTVFFALMMLFLRPDCTRVANLGKFQQQLYNKSISVAADMNRYSRSEMLSQTELMNNMQHACSHYIDDLIQALARQMEALMQHQRLPDAFRNQSTLSNLMQTRVRNLMQEYMLKVENFTRVYKSHVDGNVMPAFTRYKKYLRRVLRNDWLSFPQRLFNLSSSTGMRRQRLHAGLPLSGTAVDFGAFLEIEEVEIIQVMPVRFWQRYNASRPPVPVLPIPGLDR</sequence>
<evidence type="ECO:0000313" key="3">
    <source>
        <dbReference type="Proteomes" id="UP001209878"/>
    </source>
</evidence>
<comment type="caution">
    <text evidence="2">The sequence shown here is derived from an EMBL/GenBank/DDBJ whole genome shotgun (WGS) entry which is preliminary data.</text>
</comment>
<accession>A0AAD9NW54</accession>
<gene>
    <name evidence="2" type="ORF">NP493_304g03006</name>
</gene>
<proteinExistence type="predicted"/>
<name>A0AAD9NW54_RIDPI</name>
<keyword evidence="1" id="KW-0812">Transmembrane</keyword>
<evidence type="ECO:0000313" key="2">
    <source>
        <dbReference type="EMBL" id="KAK2183578.1"/>
    </source>
</evidence>
<organism evidence="2 3">
    <name type="scientific">Ridgeia piscesae</name>
    <name type="common">Tubeworm</name>
    <dbReference type="NCBI Taxonomy" id="27915"/>
    <lineage>
        <taxon>Eukaryota</taxon>
        <taxon>Metazoa</taxon>
        <taxon>Spiralia</taxon>
        <taxon>Lophotrochozoa</taxon>
        <taxon>Annelida</taxon>
        <taxon>Polychaeta</taxon>
        <taxon>Sedentaria</taxon>
        <taxon>Canalipalpata</taxon>
        <taxon>Sabellida</taxon>
        <taxon>Siboglinidae</taxon>
        <taxon>Ridgeia</taxon>
    </lineage>
</organism>